<dbReference type="Proteomes" id="UP001055429">
    <property type="component" value="Chromosome"/>
</dbReference>
<gene>
    <name evidence="1" type="ORF">M8231_14535</name>
</gene>
<name>A0ABY4SMS1_9CAUL</name>
<evidence type="ECO:0000313" key="1">
    <source>
        <dbReference type="EMBL" id="URI15001.1"/>
    </source>
</evidence>
<keyword evidence="2" id="KW-1185">Reference proteome</keyword>
<proteinExistence type="predicted"/>
<organism evidence="1 2">
    <name type="scientific">Brevundimonas albigilva</name>
    <dbReference type="NCBI Taxonomy" id="1312364"/>
    <lineage>
        <taxon>Bacteria</taxon>
        <taxon>Pseudomonadati</taxon>
        <taxon>Pseudomonadota</taxon>
        <taxon>Alphaproteobacteria</taxon>
        <taxon>Caulobacterales</taxon>
        <taxon>Caulobacteraceae</taxon>
        <taxon>Brevundimonas</taxon>
    </lineage>
</organism>
<dbReference type="EMBL" id="CP097649">
    <property type="protein sequence ID" value="URI15001.1"/>
    <property type="molecule type" value="Genomic_DNA"/>
</dbReference>
<sequence length="87" mass="9581">MSVRMLEDRELSAPVTFAARHDLLALSAGRTADRLHQVNWDAYAEGYEVEEARRSIAFDWAPTNAGRVFSLAGDLSAVSTNGTDLRL</sequence>
<dbReference type="RefSeq" id="WP_250201788.1">
    <property type="nucleotide sequence ID" value="NZ_CP097649.1"/>
</dbReference>
<reference evidence="1" key="1">
    <citation type="submission" date="2022-05" db="EMBL/GenBank/DDBJ databases">
        <title>Brevundimonas albigilva TT17 genome sequence.</title>
        <authorList>
            <person name="Lee K."/>
            <person name="Son H."/>
        </authorList>
    </citation>
    <scope>NUCLEOTIDE SEQUENCE</scope>
    <source>
        <strain evidence="1">TT17</strain>
    </source>
</reference>
<accession>A0ABY4SMS1</accession>
<protein>
    <submittedName>
        <fullName evidence="1">Uncharacterized protein</fullName>
    </submittedName>
</protein>
<evidence type="ECO:0000313" key="2">
    <source>
        <dbReference type="Proteomes" id="UP001055429"/>
    </source>
</evidence>